<dbReference type="Proteomes" id="UP000886100">
    <property type="component" value="Unassembled WGS sequence"/>
</dbReference>
<dbReference type="InterPro" id="IPR014729">
    <property type="entry name" value="Rossmann-like_a/b/a_fold"/>
</dbReference>
<evidence type="ECO:0000259" key="3">
    <source>
        <dbReference type="Pfam" id="PF00582"/>
    </source>
</evidence>
<comment type="similarity">
    <text evidence="1 2">Belongs to the universal stress protein A family.</text>
</comment>
<evidence type="ECO:0000313" key="4">
    <source>
        <dbReference type="EMBL" id="HHH12858.1"/>
    </source>
</evidence>
<dbReference type="CDD" id="cd00293">
    <property type="entry name" value="USP-like"/>
    <property type="match status" value="1"/>
</dbReference>
<gene>
    <name evidence="4" type="ORF">ENJ98_01345</name>
</gene>
<dbReference type="PIRSF" id="PIRSF006276">
    <property type="entry name" value="UspA"/>
    <property type="match status" value="1"/>
</dbReference>
<dbReference type="AlphaFoldDB" id="A0A7C5MUE4"/>
<dbReference type="SUPFAM" id="SSF52402">
    <property type="entry name" value="Adenine nucleotide alpha hydrolases-like"/>
    <property type="match status" value="1"/>
</dbReference>
<dbReference type="EMBL" id="DROM01000084">
    <property type="protein sequence ID" value="HHH12858.1"/>
    <property type="molecule type" value="Genomic_DNA"/>
</dbReference>
<evidence type="ECO:0000256" key="2">
    <source>
        <dbReference type="PIRNR" id="PIRNR006276"/>
    </source>
</evidence>
<dbReference type="InterPro" id="IPR006015">
    <property type="entry name" value="Universal_stress_UspA"/>
</dbReference>
<protein>
    <recommendedName>
        <fullName evidence="2">Universal stress protein</fullName>
    </recommendedName>
</protein>
<proteinExistence type="inferred from homology"/>
<dbReference type="Gene3D" id="3.40.50.620">
    <property type="entry name" value="HUPs"/>
    <property type="match status" value="1"/>
</dbReference>
<accession>A0A7C5MUE4</accession>
<organism evidence="4">
    <name type="scientific">Thiolapillus brandeum</name>
    <dbReference type="NCBI Taxonomy" id="1076588"/>
    <lineage>
        <taxon>Bacteria</taxon>
        <taxon>Pseudomonadati</taxon>
        <taxon>Pseudomonadota</taxon>
        <taxon>Gammaproteobacteria</taxon>
        <taxon>Chromatiales</taxon>
        <taxon>Sedimenticolaceae</taxon>
        <taxon>Thiolapillus</taxon>
    </lineage>
</organism>
<evidence type="ECO:0000256" key="1">
    <source>
        <dbReference type="ARBA" id="ARBA00008791"/>
    </source>
</evidence>
<comment type="subcellular location">
    <subcellularLocation>
        <location evidence="2">Cytoplasm</location>
    </subcellularLocation>
</comment>
<reference evidence="4" key="1">
    <citation type="journal article" date="2020" name="mSystems">
        <title>Genome- and Community-Level Interaction Insights into Carbon Utilization and Element Cycling Functions of Hydrothermarchaeota in Hydrothermal Sediment.</title>
        <authorList>
            <person name="Zhou Z."/>
            <person name="Liu Y."/>
            <person name="Xu W."/>
            <person name="Pan J."/>
            <person name="Luo Z.H."/>
            <person name="Li M."/>
        </authorList>
    </citation>
    <scope>NUCLEOTIDE SEQUENCE [LARGE SCALE GENOMIC DNA]</scope>
    <source>
        <strain evidence="4">HyVt-535</strain>
    </source>
</reference>
<sequence length="147" mass="16519">MENYRHILCPTDFSAHCRRAIERARELADHYGAKLTLLHVIDYFPEEIPNDWIPPEDRDPERYLAERADAMLKELASSMELGEVELVSRMSSSSAKHEISDFAASREVDLIVMSSHAHRGIFSLLGSTAAGVVHAAPCDVMVIRARE</sequence>
<keyword evidence="2" id="KW-0963">Cytoplasm</keyword>
<dbReference type="PANTHER" id="PTHR46268:SF6">
    <property type="entry name" value="UNIVERSAL STRESS PROTEIN UP12"/>
    <property type="match status" value="1"/>
</dbReference>
<dbReference type="PANTHER" id="PTHR46268">
    <property type="entry name" value="STRESS RESPONSE PROTEIN NHAX"/>
    <property type="match status" value="1"/>
</dbReference>
<feature type="domain" description="UspA" evidence="3">
    <location>
        <begin position="4"/>
        <end position="144"/>
    </location>
</feature>
<comment type="caution">
    <text evidence="4">The sequence shown here is derived from an EMBL/GenBank/DDBJ whole genome shotgun (WGS) entry which is preliminary data.</text>
</comment>
<dbReference type="PRINTS" id="PR01438">
    <property type="entry name" value="UNVRSLSTRESS"/>
</dbReference>
<dbReference type="InterPro" id="IPR006016">
    <property type="entry name" value="UspA"/>
</dbReference>
<dbReference type="Pfam" id="PF00582">
    <property type="entry name" value="Usp"/>
    <property type="match status" value="1"/>
</dbReference>
<dbReference type="GO" id="GO:0005737">
    <property type="term" value="C:cytoplasm"/>
    <property type="evidence" value="ECO:0007669"/>
    <property type="project" value="UniProtKB-SubCell"/>
</dbReference>
<name>A0A7C5MUE4_9GAMM</name>